<organism evidence="1 2">
    <name type="scientific">Lasiosphaeria ovina</name>
    <dbReference type="NCBI Taxonomy" id="92902"/>
    <lineage>
        <taxon>Eukaryota</taxon>
        <taxon>Fungi</taxon>
        <taxon>Dikarya</taxon>
        <taxon>Ascomycota</taxon>
        <taxon>Pezizomycotina</taxon>
        <taxon>Sordariomycetes</taxon>
        <taxon>Sordariomycetidae</taxon>
        <taxon>Sordariales</taxon>
        <taxon>Lasiosphaeriaceae</taxon>
        <taxon>Lasiosphaeria</taxon>
    </lineage>
</organism>
<keyword evidence="2" id="KW-1185">Reference proteome</keyword>
<protein>
    <submittedName>
        <fullName evidence="1">Uncharacterized protein</fullName>
    </submittedName>
</protein>
<dbReference type="EMBL" id="JAULSN010000014">
    <property type="protein sequence ID" value="KAK3360806.1"/>
    <property type="molecule type" value="Genomic_DNA"/>
</dbReference>
<dbReference type="AlphaFoldDB" id="A0AAE0JTH4"/>
<name>A0AAE0JTH4_9PEZI</name>
<evidence type="ECO:0000313" key="1">
    <source>
        <dbReference type="EMBL" id="KAK3360806.1"/>
    </source>
</evidence>
<reference evidence="1" key="2">
    <citation type="submission" date="2023-06" db="EMBL/GenBank/DDBJ databases">
        <authorList>
            <consortium name="Lawrence Berkeley National Laboratory"/>
            <person name="Haridas S."/>
            <person name="Hensen N."/>
            <person name="Bonometti L."/>
            <person name="Westerberg I."/>
            <person name="Brannstrom I.O."/>
            <person name="Guillou S."/>
            <person name="Cros-Aarteil S."/>
            <person name="Calhoun S."/>
            <person name="Kuo A."/>
            <person name="Mondo S."/>
            <person name="Pangilinan J."/>
            <person name="Riley R."/>
            <person name="Labutti K."/>
            <person name="Andreopoulos B."/>
            <person name="Lipzen A."/>
            <person name="Chen C."/>
            <person name="Yanf M."/>
            <person name="Daum C."/>
            <person name="Ng V."/>
            <person name="Clum A."/>
            <person name="Steindorff A."/>
            <person name="Ohm R."/>
            <person name="Martin F."/>
            <person name="Silar P."/>
            <person name="Natvig D."/>
            <person name="Lalanne C."/>
            <person name="Gautier V."/>
            <person name="Ament-Velasquez S.L."/>
            <person name="Kruys A."/>
            <person name="Hutchinson M.I."/>
            <person name="Powell A.J."/>
            <person name="Barry K."/>
            <person name="Miller A.N."/>
            <person name="Grigoriev I.V."/>
            <person name="Debuchy R."/>
            <person name="Gladieux P."/>
            <person name="Thoren M.H."/>
            <person name="Johannesson H."/>
        </authorList>
    </citation>
    <scope>NUCLEOTIDE SEQUENCE</scope>
    <source>
        <strain evidence="1">CBS 958.72</strain>
    </source>
</reference>
<accession>A0AAE0JTH4</accession>
<comment type="caution">
    <text evidence="1">The sequence shown here is derived from an EMBL/GenBank/DDBJ whole genome shotgun (WGS) entry which is preliminary data.</text>
</comment>
<dbReference type="Proteomes" id="UP001287356">
    <property type="component" value="Unassembled WGS sequence"/>
</dbReference>
<sequence length="111" mass="12213">MFMFIFAFNPQEQEIRQYQTEGLANMTSKAMRAAATAAAADDSMGDGDSSRPPMPNQAESYLFYTMHLAMKSKPDFDWNAVADMNGFKNAETAYLGLSKPCNTAIPSVPAR</sequence>
<proteinExistence type="predicted"/>
<evidence type="ECO:0000313" key="2">
    <source>
        <dbReference type="Proteomes" id="UP001287356"/>
    </source>
</evidence>
<gene>
    <name evidence="1" type="ORF">B0T24DRAFT_685227</name>
</gene>
<reference evidence="1" key="1">
    <citation type="journal article" date="2023" name="Mol. Phylogenet. Evol.">
        <title>Genome-scale phylogeny and comparative genomics of the fungal order Sordariales.</title>
        <authorList>
            <person name="Hensen N."/>
            <person name="Bonometti L."/>
            <person name="Westerberg I."/>
            <person name="Brannstrom I.O."/>
            <person name="Guillou S."/>
            <person name="Cros-Aarteil S."/>
            <person name="Calhoun S."/>
            <person name="Haridas S."/>
            <person name="Kuo A."/>
            <person name="Mondo S."/>
            <person name="Pangilinan J."/>
            <person name="Riley R."/>
            <person name="LaButti K."/>
            <person name="Andreopoulos B."/>
            <person name="Lipzen A."/>
            <person name="Chen C."/>
            <person name="Yan M."/>
            <person name="Daum C."/>
            <person name="Ng V."/>
            <person name="Clum A."/>
            <person name="Steindorff A."/>
            <person name="Ohm R.A."/>
            <person name="Martin F."/>
            <person name="Silar P."/>
            <person name="Natvig D.O."/>
            <person name="Lalanne C."/>
            <person name="Gautier V."/>
            <person name="Ament-Velasquez S.L."/>
            <person name="Kruys A."/>
            <person name="Hutchinson M.I."/>
            <person name="Powell A.J."/>
            <person name="Barry K."/>
            <person name="Miller A.N."/>
            <person name="Grigoriev I.V."/>
            <person name="Debuchy R."/>
            <person name="Gladieux P."/>
            <person name="Hiltunen Thoren M."/>
            <person name="Johannesson H."/>
        </authorList>
    </citation>
    <scope>NUCLEOTIDE SEQUENCE</scope>
    <source>
        <strain evidence="1">CBS 958.72</strain>
    </source>
</reference>